<dbReference type="KEGG" id="vao:FA707_05000"/>
<reference evidence="1 2" key="1">
    <citation type="submission" date="2019-04" db="EMBL/GenBank/DDBJ databases">
        <title>Vagococcus sp. nov., isolated from faeces of yaks (Bos grunniens).</title>
        <authorList>
            <person name="Ge Y."/>
        </authorList>
    </citation>
    <scope>NUCLEOTIDE SEQUENCE [LARGE SCALE GENOMIC DNA]</scope>
    <source>
        <strain evidence="1 2">MN-17</strain>
    </source>
</reference>
<dbReference type="OrthoDB" id="2360619at2"/>
<accession>A0A4D7CSR4</accession>
<proteinExistence type="predicted"/>
<protein>
    <submittedName>
        <fullName evidence="1">Uncharacterized protein</fullName>
    </submittedName>
</protein>
<sequence length="152" mass="17840">MLTFDEKKQIIEEFKELQAQPVSMNRINYHYPESAVDRTVVVKYLHPKSHNAFVYAGYLPADETNDGYISVRDASAEELRRLIQLGIEELRKTLDGFEEGYEEEWQDERGDILRLRYVNPVWAVVMQSESIEAIFKTKEAAESYLEDEGFFY</sequence>
<name>A0A4D7CSR4_9ENTE</name>
<evidence type="ECO:0000313" key="1">
    <source>
        <dbReference type="EMBL" id="QCI87365.1"/>
    </source>
</evidence>
<keyword evidence="2" id="KW-1185">Reference proteome</keyword>
<gene>
    <name evidence="1" type="ORF">FA707_05000</name>
</gene>
<dbReference type="Proteomes" id="UP000298615">
    <property type="component" value="Chromosome"/>
</dbReference>
<dbReference type="EMBL" id="CP039712">
    <property type="protein sequence ID" value="QCI87365.1"/>
    <property type="molecule type" value="Genomic_DNA"/>
</dbReference>
<evidence type="ECO:0000313" key="2">
    <source>
        <dbReference type="Proteomes" id="UP000298615"/>
    </source>
</evidence>
<dbReference type="AlphaFoldDB" id="A0A4D7CSR4"/>
<organism evidence="1 2">
    <name type="scientific">Vagococcus zengguangii</name>
    <dbReference type="NCBI Taxonomy" id="2571750"/>
    <lineage>
        <taxon>Bacteria</taxon>
        <taxon>Bacillati</taxon>
        <taxon>Bacillota</taxon>
        <taxon>Bacilli</taxon>
        <taxon>Lactobacillales</taxon>
        <taxon>Enterococcaceae</taxon>
        <taxon>Vagococcus</taxon>
    </lineage>
</organism>